<gene>
    <name evidence="1" type="ORF">XSR1_10137</name>
</gene>
<organism evidence="1 2">
    <name type="scientific">Xenorhabdus szentirmaii DSM 16338</name>
    <dbReference type="NCBI Taxonomy" id="1427518"/>
    <lineage>
        <taxon>Bacteria</taxon>
        <taxon>Pseudomonadati</taxon>
        <taxon>Pseudomonadota</taxon>
        <taxon>Gammaproteobacteria</taxon>
        <taxon>Enterobacterales</taxon>
        <taxon>Morganellaceae</taxon>
        <taxon>Xenorhabdus</taxon>
    </lineage>
</organism>
<dbReference type="EMBL" id="CBXF010000001">
    <property type="protein sequence ID" value="CDL80662.1"/>
    <property type="molecule type" value="Genomic_DNA"/>
</dbReference>
<name>W1IQ93_9GAMM</name>
<accession>W1IQ93</accession>
<protein>
    <submittedName>
        <fullName evidence="1">Uncharacterized protein</fullName>
    </submittedName>
</protein>
<reference evidence="1" key="1">
    <citation type="submission" date="2013-11" db="EMBL/GenBank/DDBJ databases">
        <title>Draft genome sequence and annotation of the entomopathogenic bacteria, Xenorhabdus cabanillasi strain JM26 and Xenorhabdus szentirmai strain DSM 16338.</title>
        <authorList>
            <person name="Gualtieri M."/>
            <person name="Ogier J.C."/>
            <person name="Pages S."/>
            <person name="Givaudan A."/>
            <person name="Gaudriault S."/>
        </authorList>
    </citation>
    <scope>NUCLEOTIDE SEQUENCE [LARGE SCALE GENOMIC DNA]</scope>
    <source>
        <strain evidence="1">DSM 16338</strain>
    </source>
</reference>
<dbReference type="STRING" id="1427518.XSR1_10137"/>
<evidence type="ECO:0000313" key="2">
    <source>
        <dbReference type="Proteomes" id="UP000019202"/>
    </source>
</evidence>
<dbReference type="Proteomes" id="UP000019202">
    <property type="component" value="Unassembled WGS sequence"/>
</dbReference>
<comment type="caution">
    <text evidence="1">The sequence shown here is derived from an EMBL/GenBank/DDBJ whole genome shotgun (WGS) entry which is preliminary data.</text>
</comment>
<dbReference type="AlphaFoldDB" id="W1IQ93"/>
<evidence type="ECO:0000313" key="1">
    <source>
        <dbReference type="EMBL" id="CDL80662.1"/>
    </source>
</evidence>
<keyword evidence="2" id="KW-1185">Reference proteome</keyword>
<sequence length="59" mass="6731">MTEPSPPSNFIPAMPHTYYASYLLCPVNYIQMALLWRGGFILNLHHERCQPLAGRSRLG</sequence>
<proteinExistence type="predicted"/>